<evidence type="ECO:0000313" key="1">
    <source>
        <dbReference type="EMBL" id="MFC7704792.1"/>
    </source>
</evidence>
<gene>
    <name evidence="1" type="ORF">ACFQXB_11360</name>
</gene>
<dbReference type="RefSeq" id="WP_377403477.1">
    <property type="nucleotide sequence ID" value="NZ_JBHTFQ010000005.1"/>
</dbReference>
<dbReference type="EMBL" id="JBHTFQ010000005">
    <property type="protein sequence ID" value="MFC7704792.1"/>
    <property type="molecule type" value="Genomic_DNA"/>
</dbReference>
<sequence length="518" mass="55152">MHIDFCFIDSQERLIATGWSLESDPGLGLQIGAERLAPLVLERHARQDLRSSEPFGWIAVFALGEVAGAGEEPIFLESQGAVAEIAPDRLFEDEPRLVEIGVDEVFAAYVRLVAAGAIGVPGEDPARLVRLRLRARQVSALEADDFALSVDRCQVSPSGEGLIVGWFLGAGAGGAPLVALAMDARQVVPVTLAANSLRRDDLHAYAPRYRFTGTDGFCGAFRLPEPPEGPVRVILMPPGEEGMLLAAPAEPQPPARIARSFCEIAPGLADAAQRQALRRVLVPPTMPDLPAEPPPTDAPAGAGVLLILDHDLSDCDLRDVLRKLLADIDGPVQLHLLRPAMSPVLEQALRGADHEEGSGRLTLAAVSLTAMTPLSAARRVVFGRSSTLFQMDLAPLLAAAAPAAALVLDPIGTIDGAMSPAALLQRFERDVLPFAAAIDGALFASLLRRAPRGFLTLEAQLRLLLEGLAATGGLDLRRADMHRYFAGRAGPHAETFPGALDWHAWDAATRRLMAEASQ</sequence>
<name>A0ABW2UJ93_9RHOB</name>
<accession>A0ABW2UJ93</accession>
<comment type="caution">
    <text evidence="1">The sequence shown here is derived from an EMBL/GenBank/DDBJ whole genome shotgun (WGS) entry which is preliminary data.</text>
</comment>
<proteinExistence type="predicted"/>
<reference evidence="2" key="1">
    <citation type="journal article" date="2019" name="Int. J. Syst. Evol. Microbiol.">
        <title>The Global Catalogue of Microorganisms (GCM) 10K type strain sequencing project: providing services to taxonomists for standard genome sequencing and annotation.</title>
        <authorList>
            <consortium name="The Broad Institute Genomics Platform"/>
            <consortium name="The Broad Institute Genome Sequencing Center for Infectious Disease"/>
            <person name="Wu L."/>
            <person name="Ma J."/>
        </authorList>
    </citation>
    <scope>NUCLEOTIDE SEQUENCE [LARGE SCALE GENOMIC DNA]</scope>
    <source>
        <strain evidence="2">CGMCC 1.12750</strain>
    </source>
</reference>
<organism evidence="1 2">
    <name type="scientific">Plastorhodobacter daqingensis</name>
    <dbReference type="NCBI Taxonomy" id="1387281"/>
    <lineage>
        <taxon>Bacteria</taxon>
        <taxon>Pseudomonadati</taxon>
        <taxon>Pseudomonadota</taxon>
        <taxon>Alphaproteobacteria</taxon>
        <taxon>Rhodobacterales</taxon>
        <taxon>Paracoccaceae</taxon>
        <taxon>Plastorhodobacter</taxon>
    </lineage>
</organism>
<evidence type="ECO:0000313" key="2">
    <source>
        <dbReference type="Proteomes" id="UP001596516"/>
    </source>
</evidence>
<dbReference type="Proteomes" id="UP001596516">
    <property type="component" value="Unassembled WGS sequence"/>
</dbReference>
<protein>
    <submittedName>
        <fullName evidence="1">Uncharacterized protein</fullName>
    </submittedName>
</protein>
<keyword evidence="2" id="KW-1185">Reference proteome</keyword>